<sequence length="131" mass="14691">MIKQGIKPNVVTYSILIDALCKQGMISKAEDIVGIMTKQGIKPNVVTYDMWNSGLQLDTIFYTILIDGLCKAGHIEVAKELFCQLSRLPDEAYRLFKSMGDNDCLPNSCCYNVIIRGFFRNDYTTTSYGNG</sequence>
<evidence type="ECO:0000256" key="2">
    <source>
        <dbReference type="ARBA" id="ARBA00022737"/>
    </source>
</evidence>
<dbReference type="PROSITE" id="PS51375">
    <property type="entry name" value="PPR"/>
    <property type="match status" value="2"/>
</dbReference>
<evidence type="ECO:0000313" key="5">
    <source>
        <dbReference type="Proteomes" id="UP000593573"/>
    </source>
</evidence>
<dbReference type="Pfam" id="PF12854">
    <property type="entry name" value="PPR_1"/>
    <property type="match status" value="1"/>
</dbReference>
<proteinExistence type="inferred from homology"/>
<evidence type="ECO:0008006" key="6">
    <source>
        <dbReference type="Google" id="ProtNLM"/>
    </source>
</evidence>
<dbReference type="EMBL" id="JABFAB010000001">
    <property type="protein sequence ID" value="MBA0639844.1"/>
    <property type="molecule type" value="Genomic_DNA"/>
</dbReference>
<gene>
    <name evidence="4" type="ORF">Goklo_022848</name>
</gene>
<dbReference type="InterPro" id="IPR002885">
    <property type="entry name" value="PPR_rpt"/>
</dbReference>
<dbReference type="PANTHER" id="PTHR46128:SF358">
    <property type="entry name" value="TETRATRICOPEPTIDE REPEAT (TPR)-LIKE SUPERFAMILY PROTEIN"/>
    <property type="match status" value="1"/>
</dbReference>
<evidence type="ECO:0000256" key="3">
    <source>
        <dbReference type="PROSITE-ProRule" id="PRU00708"/>
    </source>
</evidence>
<dbReference type="AlphaFoldDB" id="A0A7J8TNY9"/>
<dbReference type="PANTHER" id="PTHR46128">
    <property type="entry name" value="MITOCHONDRIAL GROUP I INTRON SPLICING FACTOR CCM1"/>
    <property type="match status" value="1"/>
</dbReference>
<comment type="caution">
    <text evidence="4">The sequence shown here is derived from an EMBL/GenBank/DDBJ whole genome shotgun (WGS) entry which is preliminary data.</text>
</comment>
<organism evidence="4 5">
    <name type="scientific">Gossypium klotzschianum</name>
    <dbReference type="NCBI Taxonomy" id="34286"/>
    <lineage>
        <taxon>Eukaryota</taxon>
        <taxon>Viridiplantae</taxon>
        <taxon>Streptophyta</taxon>
        <taxon>Embryophyta</taxon>
        <taxon>Tracheophyta</taxon>
        <taxon>Spermatophyta</taxon>
        <taxon>Magnoliopsida</taxon>
        <taxon>eudicotyledons</taxon>
        <taxon>Gunneridae</taxon>
        <taxon>Pentapetalae</taxon>
        <taxon>rosids</taxon>
        <taxon>malvids</taxon>
        <taxon>Malvales</taxon>
        <taxon>Malvaceae</taxon>
        <taxon>Malvoideae</taxon>
        <taxon>Gossypium</taxon>
    </lineage>
</organism>
<protein>
    <recommendedName>
        <fullName evidence="6">Pentatricopeptide repeat-containing protein</fullName>
    </recommendedName>
</protein>
<dbReference type="InterPro" id="IPR011990">
    <property type="entry name" value="TPR-like_helical_dom_sf"/>
</dbReference>
<dbReference type="Gene3D" id="1.25.40.10">
    <property type="entry name" value="Tetratricopeptide repeat domain"/>
    <property type="match status" value="3"/>
</dbReference>
<evidence type="ECO:0000313" key="4">
    <source>
        <dbReference type="EMBL" id="MBA0639844.1"/>
    </source>
</evidence>
<dbReference type="Pfam" id="PF13041">
    <property type="entry name" value="PPR_2"/>
    <property type="match status" value="1"/>
</dbReference>
<dbReference type="NCBIfam" id="TIGR00756">
    <property type="entry name" value="PPR"/>
    <property type="match status" value="2"/>
</dbReference>
<name>A0A7J8TNY9_9ROSI</name>
<dbReference type="OrthoDB" id="185373at2759"/>
<comment type="similarity">
    <text evidence="1">Belongs to the PPR family. P subfamily.</text>
</comment>
<dbReference type="Proteomes" id="UP000593573">
    <property type="component" value="Unassembled WGS sequence"/>
</dbReference>
<keyword evidence="5" id="KW-1185">Reference proteome</keyword>
<dbReference type="InterPro" id="IPR050872">
    <property type="entry name" value="PPR_P_subfamily"/>
</dbReference>
<feature type="repeat" description="PPR" evidence="3">
    <location>
        <begin position="9"/>
        <end position="43"/>
    </location>
</feature>
<evidence type="ECO:0000256" key="1">
    <source>
        <dbReference type="ARBA" id="ARBA00007626"/>
    </source>
</evidence>
<reference evidence="4 5" key="1">
    <citation type="journal article" date="2019" name="Genome Biol. Evol.">
        <title>Insights into the evolution of the New World diploid cottons (Gossypium, subgenus Houzingenia) based on genome sequencing.</title>
        <authorList>
            <person name="Grover C.E."/>
            <person name="Arick M.A. 2nd"/>
            <person name="Thrash A."/>
            <person name="Conover J.L."/>
            <person name="Sanders W.S."/>
            <person name="Peterson D.G."/>
            <person name="Frelichowski J.E."/>
            <person name="Scheffler J.A."/>
            <person name="Scheffler B.E."/>
            <person name="Wendel J.F."/>
        </authorList>
    </citation>
    <scope>NUCLEOTIDE SEQUENCE [LARGE SCALE GENOMIC DNA]</scope>
    <source>
        <strain evidence="4">57</strain>
        <tissue evidence="4">Leaf</tissue>
    </source>
</reference>
<feature type="repeat" description="PPR" evidence="3">
    <location>
        <begin position="58"/>
        <end position="88"/>
    </location>
</feature>
<accession>A0A7J8TNY9</accession>
<feature type="non-terminal residue" evidence="4">
    <location>
        <position position="1"/>
    </location>
</feature>
<keyword evidence="2" id="KW-0677">Repeat</keyword>